<sequence>MLVTCEFVKITSQEWKRVMQIISDDHRTREVKLRINHSTIKGWLLNFGITNASKASDACDQVNLTHSLNDEGDMRLRFRNCWVCVSDF</sequence>
<evidence type="ECO:0000313" key="2">
    <source>
        <dbReference type="Proteomes" id="UP001432027"/>
    </source>
</evidence>
<name>A0AAV5TFP4_9BILA</name>
<feature type="non-terminal residue" evidence="1">
    <location>
        <position position="88"/>
    </location>
</feature>
<dbReference type="AlphaFoldDB" id="A0AAV5TFP4"/>
<protein>
    <submittedName>
        <fullName evidence="1">Uncharacterized protein</fullName>
    </submittedName>
</protein>
<proteinExistence type="predicted"/>
<keyword evidence="2" id="KW-1185">Reference proteome</keyword>
<evidence type="ECO:0000313" key="1">
    <source>
        <dbReference type="EMBL" id="GMS91116.1"/>
    </source>
</evidence>
<reference evidence="1" key="1">
    <citation type="submission" date="2023-10" db="EMBL/GenBank/DDBJ databases">
        <title>Genome assembly of Pristionchus species.</title>
        <authorList>
            <person name="Yoshida K."/>
            <person name="Sommer R.J."/>
        </authorList>
    </citation>
    <scope>NUCLEOTIDE SEQUENCE</scope>
    <source>
        <strain evidence="1">RS0144</strain>
    </source>
</reference>
<gene>
    <name evidence="1" type="ORF">PENTCL1PPCAC_13292</name>
</gene>
<accession>A0AAV5TFP4</accession>
<organism evidence="1 2">
    <name type="scientific">Pristionchus entomophagus</name>
    <dbReference type="NCBI Taxonomy" id="358040"/>
    <lineage>
        <taxon>Eukaryota</taxon>
        <taxon>Metazoa</taxon>
        <taxon>Ecdysozoa</taxon>
        <taxon>Nematoda</taxon>
        <taxon>Chromadorea</taxon>
        <taxon>Rhabditida</taxon>
        <taxon>Rhabditina</taxon>
        <taxon>Diplogasteromorpha</taxon>
        <taxon>Diplogasteroidea</taxon>
        <taxon>Neodiplogasteridae</taxon>
        <taxon>Pristionchus</taxon>
    </lineage>
</organism>
<dbReference type="EMBL" id="BTSX01000003">
    <property type="protein sequence ID" value="GMS91116.1"/>
    <property type="molecule type" value="Genomic_DNA"/>
</dbReference>
<dbReference type="Proteomes" id="UP001432027">
    <property type="component" value="Unassembled WGS sequence"/>
</dbReference>
<comment type="caution">
    <text evidence="1">The sequence shown here is derived from an EMBL/GenBank/DDBJ whole genome shotgun (WGS) entry which is preliminary data.</text>
</comment>